<dbReference type="PANTHER" id="PTHR31220">
    <property type="entry name" value="HYCCIN RELATED"/>
    <property type="match status" value="1"/>
</dbReference>
<organism evidence="8">
    <name type="scientific">Picea sitchensis</name>
    <name type="common">Sitka spruce</name>
    <name type="synonym">Pinus sitchensis</name>
    <dbReference type="NCBI Taxonomy" id="3332"/>
    <lineage>
        <taxon>Eukaryota</taxon>
        <taxon>Viridiplantae</taxon>
        <taxon>Streptophyta</taxon>
        <taxon>Embryophyta</taxon>
        <taxon>Tracheophyta</taxon>
        <taxon>Spermatophyta</taxon>
        <taxon>Pinopsida</taxon>
        <taxon>Pinidae</taxon>
        <taxon>Conifers I</taxon>
        <taxon>Pinales</taxon>
        <taxon>Pinaceae</taxon>
        <taxon>Picea</taxon>
    </lineage>
</organism>
<dbReference type="AlphaFoldDB" id="B8LR52"/>
<accession>B8LR52</accession>
<evidence type="ECO:0000313" key="8">
    <source>
        <dbReference type="EMBL" id="ABR18132.1"/>
    </source>
</evidence>
<dbReference type="GO" id="GO:0072659">
    <property type="term" value="P:protein localization to plasma membrane"/>
    <property type="evidence" value="ECO:0007669"/>
    <property type="project" value="TreeGrafter"/>
</dbReference>
<sequence length="436" mass="46482">MAVEMTAAARGGRVSYGSGVGEGSSSSHGGGNAMQAWWEGIARARAAIDSLDSIVGPLQSAESLKESDRPARGLLDSQEVAQAVSAAFQSASSGSASDRLCHWLYDTFLSSDPDLQLVVLRYVPILAGIYLSRLVSDTHSLREPLAGFEAVLLALYSGEVKARGGRPLLLHIPDLAQPSLYHAPRNPLPHDLSPNPFVGQLSAPLEPQAAVKSTKRASIVGVALDLFYRKVAVMPAGPKIDMCHFVQGWAGQNCSCARRFDDQIHEGPQADLSVSNCQEGEEIAENISPVDRALIDGITKFSIHDDIASANGSPARYHHQDSFSSSDGPMDDCSIKGARIPLPWELLQPILRILGHCLLAPLNPQEVKDAASSAARVLFARVSHDLVPEAILATRSLIRLDISTRANAMAAAAANAASNTNTPTKHKKPEVFLASR</sequence>
<evidence type="ECO:0000256" key="3">
    <source>
        <dbReference type="ARBA" id="ARBA00022475"/>
    </source>
</evidence>
<dbReference type="GO" id="GO:0046854">
    <property type="term" value="P:phosphatidylinositol phosphate biosynthetic process"/>
    <property type="evidence" value="ECO:0007669"/>
    <property type="project" value="TreeGrafter"/>
</dbReference>
<dbReference type="EMBL" id="EF678373">
    <property type="protein sequence ID" value="ABR18132.1"/>
    <property type="molecule type" value="mRNA"/>
</dbReference>
<name>B8LR52_PICSI</name>
<reference evidence="8" key="1">
    <citation type="submission" date="2007-06" db="EMBL/GenBank/DDBJ databases">
        <title>Full length cDNA sequences from Sitka Spruce (Picea sitchensis).</title>
        <authorList>
            <person name="Ralph S.G."/>
            <person name="Chun H.E."/>
            <person name="Liao N."/>
            <person name="Ali J."/>
            <person name="Reid K."/>
            <person name="Kolosova N."/>
            <person name="Cooper N."/>
            <person name="Cullis C."/>
            <person name="Jancsik S."/>
            <person name="Moore R."/>
            <person name="Mayo M."/>
            <person name="Wagner S."/>
            <person name="Holt R.A."/>
            <person name="Jones S.J.M."/>
            <person name="Marra M.A."/>
            <person name="Ritland C.E."/>
            <person name="Ritland K."/>
            <person name="Bohlmann J."/>
        </authorList>
    </citation>
    <scope>NUCLEOTIDE SEQUENCE</scope>
    <source>
        <tissue evidence="8">Bark</tissue>
    </source>
</reference>
<keyword evidence="4" id="KW-0963">Cytoplasm</keyword>
<keyword evidence="3" id="KW-1003">Cell membrane</keyword>
<comment type="subcellular location">
    <subcellularLocation>
        <location evidence="1">Cell membrane</location>
    </subcellularLocation>
    <subcellularLocation>
        <location evidence="2">Cytoplasm</location>
        <location evidence="2">Cytosol</location>
    </subcellularLocation>
</comment>
<dbReference type="InterPro" id="IPR018619">
    <property type="entry name" value="Hyccin"/>
</dbReference>
<evidence type="ECO:0000256" key="2">
    <source>
        <dbReference type="ARBA" id="ARBA00004514"/>
    </source>
</evidence>
<evidence type="ECO:0000256" key="1">
    <source>
        <dbReference type="ARBA" id="ARBA00004236"/>
    </source>
</evidence>
<evidence type="ECO:0000256" key="6">
    <source>
        <dbReference type="ARBA" id="ARBA00034482"/>
    </source>
</evidence>
<feature type="region of interest" description="Disordered" evidence="7">
    <location>
        <begin position="415"/>
        <end position="436"/>
    </location>
</feature>
<proteinExistence type="evidence at transcript level"/>
<keyword evidence="5" id="KW-0472">Membrane</keyword>
<comment type="similarity">
    <text evidence="6">Belongs to the Hyccin family.</text>
</comment>
<dbReference type="GO" id="GO:0005829">
    <property type="term" value="C:cytosol"/>
    <property type="evidence" value="ECO:0007669"/>
    <property type="project" value="UniProtKB-SubCell"/>
</dbReference>
<evidence type="ECO:0000256" key="5">
    <source>
        <dbReference type="ARBA" id="ARBA00023136"/>
    </source>
</evidence>
<evidence type="ECO:0008006" key="9">
    <source>
        <dbReference type="Google" id="ProtNLM"/>
    </source>
</evidence>
<dbReference type="GO" id="GO:0005886">
    <property type="term" value="C:plasma membrane"/>
    <property type="evidence" value="ECO:0007669"/>
    <property type="project" value="UniProtKB-SubCell"/>
</dbReference>
<protein>
    <recommendedName>
        <fullName evidence="9">Hyccin</fullName>
    </recommendedName>
</protein>
<dbReference type="PANTHER" id="PTHR31220:SF1">
    <property type="entry name" value="GH21176P"/>
    <property type="match status" value="1"/>
</dbReference>
<evidence type="ECO:0000256" key="4">
    <source>
        <dbReference type="ARBA" id="ARBA00022490"/>
    </source>
</evidence>
<evidence type="ECO:0000256" key="7">
    <source>
        <dbReference type="SAM" id="MobiDB-lite"/>
    </source>
</evidence>
<dbReference type="Pfam" id="PF09790">
    <property type="entry name" value="Hyccin"/>
    <property type="match status" value="1"/>
</dbReference>